<keyword evidence="5" id="KW-1185">Reference proteome</keyword>
<feature type="region of interest" description="Disordered" evidence="1">
    <location>
        <begin position="323"/>
        <end position="372"/>
    </location>
</feature>
<evidence type="ECO:0000313" key="4">
    <source>
        <dbReference type="EMBL" id="VFT77820.1"/>
    </source>
</evidence>
<dbReference type="GO" id="GO:0008289">
    <property type="term" value="F:lipid binding"/>
    <property type="evidence" value="ECO:0007669"/>
    <property type="project" value="InterPro"/>
</dbReference>
<dbReference type="Gene3D" id="3.30.530.20">
    <property type="match status" value="1"/>
</dbReference>
<dbReference type="Pfam" id="PF01852">
    <property type="entry name" value="START"/>
    <property type="match status" value="1"/>
</dbReference>
<reference evidence="4 5" key="1">
    <citation type="submission" date="2019-03" db="EMBL/GenBank/DDBJ databases">
        <authorList>
            <person name="Gaulin E."/>
            <person name="Dumas B."/>
        </authorList>
    </citation>
    <scope>NUCLEOTIDE SEQUENCE [LARGE SCALE GENOMIC DNA]</scope>
    <source>
        <strain evidence="4">CBS 568.67</strain>
    </source>
</reference>
<dbReference type="InterPro" id="IPR023393">
    <property type="entry name" value="START-like_dom_sf"/>
</dbReference>
<dbReference type="SUPFAM" id="SSF55961">
    <property type="entry name" value="Bet v1-like"/>
    <property type="match status" value="1"/>
</dbReference>
<dbReference type="InterPro" id="IPR011011">
    <property type="entry name" value="Znf_FYVE_PHD"/>
</dbReference>
<evidence type="ECO:0000256" key="1">
    <source>
        <dbReference type="SAM" id="MobiDB-lite"/>
    </source>
</evidence>
<dbReference type="SUPFAM" id="SSF57903">
    <property type="entry name" value="FYVE/PHD zinc finger"/>
    <property type="match status" value="1"/>
</dbReference>
<accession>A0A485K301</accession>
<name>A0A485K301_9STRA</name>
<protein>
    <submittedName>
        <fullName evidence="4">Aste57867_595 protein</fullName>
    </submittedName>
</protein>
<feature type="domain" description="START" evidence="2">
    <location>
        <begin position="45"/>
        <end position="249"/>
    </location>
</feature>
<gene>
    <name evidence="4" type="primary">Aste57867_595</name>
    <name evidence="3" type="ORF">As57867_000594</name>
    <name evidence="4" type="ORF">ASTE57867_595</name>
</gene>
<proteinExistence type="predicted"/>
<dbReference type="Proteomes" id="UP000332933">
    <property type="component" value="Unassembled WGS sequence"/>
</dbReference>
<evidence type="ECO:0000313" key="5">
    <source>
        <dbReference type="Proteomes" id="UP000332933"/>
    </source>
</evidence>
<dbReference type="PANTHER" id="PTHR13510:SF44">
    <property type="entry name" value="RABENOSYN-5"/>
    <property type="match status" value="1"/>
</dbReference>
<dbReference type="PANTHER" id="PTHR13510">
    <property type="entry name" value="FYVE-FINGER-CONTAINING RAB5 EFFECTOR PROTEIN RABENOSYN-5-RELATED"/>
    <property type="match status" value="1"/>
</dbReference>
<feature type="compositionally biased region" description="Basic residues" evidence="1">
    <location>
        <begin position="353"/>
        <end position="364"/>
    </location>
</feature>
<evidence type="ECO:0000313" key="3">
    <source>
        <dbReference type="EMBL" id="KAF0720063.1"/>
    </source>
</evidence>
<dbReference type="InterPro" id="IPR052727">
    <property type="entry name" value="Rab4/Rab5_effector"/>
</dbReference>
<dbReference type="EMBL" id="CAADRA010000033">
    <property type="protein sequence ID" value="VFT77820.1"/>
    <property type="molecule type" value="Genomic_DNA"/>
</dbReference>
<evidence type="ECO:0000259" key="2">
    <source>
        <dbReference type="PROSITE" id="PS50848"/>
    </source>
</evidence>
<dbReference type="PROSITE" id="PS50848">
    <property type="entry name" value="START"/>
    <property type="match status" value="1"/>
</dbReference>
<dbReference type="InterPro" id="IPR002913">
    <property type="entry name" value="START_lipid-bd_dom"/>
</dbReference>
<dbReference type="EMBL" id="VJMH01000033">
    <property type="protein sequence ID" value="KAF0720063.1"/>
    <property type="molecule type" value="Genomic_DNA"/>
</dbReference>
<sequence length="385" mass="42707">MPEHTKKCTRPFLPSGEHTRCLHLARTNAKALVRRAQLTGGPIAWEPTSSHNNVHVFAGIDGSAPPTVASVCGRVVVEATLTEMAELFRTDDTSASYRRMSGRFCGDGDLIEAEHVQTLQPTDGRSMASIKWTAHRVACGVSILQPRDFVFVEHQHDMTYKDRKGWVRSLTSIQGIAAPNTTVYVRGNLHGVAFVCLQVPTETTKIEVLQLVQWDLKGNAPHWLTRVAGAKCIQHGLGQLDRRLTEARLRPSLLHLPRLSLPPLTHARHCHMCGWRKEHCRVCGDSVCDHDSTLWEVDVEAGLHVHTRLCHGCVNDCLKGASSSSNQMHEEPTSPPSYLRASRTFGGLSPTHKAVKRGRQHATPKTKTTTTQDGELSRCRQYVLL</sequence>
<reference evidence="3" key="2">
    <citation type="submission" date="2019-06" db="EMBL/GenBank/DDBJ databases">
        <title>Genomics analysis of Aphanomyces spp. identifies a new class of oomycete effector associated with host adaptation.</title>
        <authorList>
            <person name="Gaulin E."/>
        </authorList>
    </citation>
    <scope>NUCLEOTIDE SEQUENCE</scope>
    <source>
        <strain evidence="3">CBS 578.67</strain>
    </source>
</reference>
<organism evidence="4 5">
    <name type="scientific">Aphanomyces stellatus</name>
    <dbReference type="NCBI Taxonomy" id="120398"/>
    <lineage>
        <taxon>Eukaryota</taxon>
        <taxon>Sar</taxon>
        <taxon>Stramenopiles</taxon>
        <taxon>Oomycota</taxon>
        <taxon>Saprolegniomycetes</taxon>
        <taxon>Saprolegniales</taxon>
        <taxon>Verrucalvaceae</taxon>
        <taxon>Aphanomyces</taxon>
    </lineage>
</organism>
<dbReference type="AlphaFoldDB" id="A0A485K301"/>
<dbReference type="OrthoDB" id="196858at2759"/>